<dbReference type="PATRIC" id="fig|470.1345.peg.715"/>
<dbReference type="RefSeq" id="WP_000047869.1">
    <property type="nucleotide sequence ID" value="NZ_AP031583.1"/>
</dbReference>
<sequence length="55" mass="6701">MSKTTFKFIQWYESKYPEFVNRYGALKRLYDSDLDSFFIEEIDELYKEFKQGGVV</sequence>
<dbReference type="Proteomes" id="UP000032746">
    <property type="component" value="Chromosome"/>
</dbReference>
<organism evidence="1 2">
    <name type="scientific">Acinetobacter baumannii</name>
    <dbReference type="NCBI Taxonomy" id="470"/>
    <lineage>
        <taxon>Bacteria</taxon>
        <taxon>Pseudomonadati</taxon>
        <taxon>Pseudomonadota</taxon>
        <taxon>Gammaproteobacteria</taxon>
        <taxon>Moraxellales</taxon>
        <taxon>Moraxellaceae</taxon>
        <taxon>Acinetobacter</taxon>
        <taxon>Acinetobacter calcoaceticus/baumannii complex</taxon>
    </lineage>
</organism>
<reference evidence="1 2" key="1">
    <citation type="journal article" date="2015" name="J. Bacteriol.">
        <title>Resources for Genetic and Genomic Analysis of Emerging Pathogen Acinetobacter baumannii.</title>
        <authorList>
            <person name="Gallagher L.A."/>
            <person name="Ramage E."/>
            <person name="Weiss E.J."/>
            <person name="Radey M."/>
            <person name="Hayden H.S."/>
            <person name="Held K.G."/>
            <person name="Huse H.K."/>
            <person name="Zurawski D.V."/>
            <person name="Brittnacher M.J."/>
            <person name="Manoil C."/>
        </authorList>
    </citation>
    <scope>NUCLEOTIDE SEQUENCE [LARGE SCALE GENOMIC DNA]</scope>
    <source>
        <strain evidence="1 2">AB5075-UW</strain>
    </source>
</reference>
<evidence type="ECO:0000313" key="1">
    <source>
        <dbReference type="EMBL" id="AKA30513.1"/>
    </source>
</evidence>
<dbReference type="AlphaFoldDB" id="A0A0D5YF54"/>
<dbReference type="EMBL" id="CP008706">
    <property type="protein sequence ID" value="AKA30513.1"/>
    <property type="molecule type" value="Genomic_DNA"/>
</dbReference>
<name>A0A0D5YF54_ACIBA</name>
<proteinExistence type="predicted"/>
<gene>
    <name evidence="1" type="ORF">ABUW_0750</name>
</gene>
<evidence type="ECO:0000313" key="2">
    <source>
        <dbReference type="Proteomes" id="UP000032746"/>
    </source>
</evidence>
<protein>
    <submittedName>
        <fullName evidence="1">Uncharacterized protein</fullName>
    </submittedName>
</protein>
<reference evidence="2" key="2">
    <citation type="submission" date="2015-03" db="EMBL/GenBank/DDBJ databases">
        <authorList>
            <person name="Gallagher L.A."/>
            <person name="Hayden H.S."/>
            <person name="Weiss E.J."/>
            <person name="Hager K.R."/>
            <person name="Ramage E."/>
            <person name="Radey M.R."/>
            <person name="Bydalek R."/>
            <person name="Manoil C."/>
            <person name="Miller S.I."/>
            <person name="Brittnacher M.J."/>
        </authorList>
    </citation>
    <scope>NUCLEOTIDE SEQUENCE [LARGE SCALE GENOMIC DNA]</scope>
    <source>
        <strain evidence="2">AB5075-UW</strain>
    </source>
</reference>
<accession>A0A0D5YF54</accession>